<evidence type="ECO:0000256" key="1">
    <source>
        <dbReference type="SAM" id="Phobius"/>
    </source>
</evidence>
<feature type="transmembrane region" description="Helical" evidence="1">
    <location>
        <begin position="212"/>
        <end position="229"/>
    </location>
</feature>
<keyword evidence="3" id="KW-1185">Reference proteome</keyword>
<feature type="transmembrane region" description="Helical" evidence="1">
    <location>
        <begin position="134"/>
        <end position="155"/>
    </location>
</feature>
<evidence type="ECO:0000313" key="2">
    <source>
        <dbReference type="EMBL" id="AOT71898.1"/>
    </source>
</evidence>
<dbReference type="KEGG" id="gfe:Gferi_21590"/>
<sequence length="260" mass="29524">MDTITGKLEIVFRTLFCFADKFKLFSKRLKWDYLYNRGGCSVKELLSKCRSITSEKILKSEIINTILISILGILFGVLSKLLDNMSLNNDILWQRILGIVDLANIFSRLSIWALFAVGIAVFSKRPFRASVNVFGFFIGMLMGYYTITITVSGFFPKTYMIAWSIITLFTPIFAFLTWYAKGHGWLAVTLSGIIIGFFFTQAFSFGVWYIDVSYFAEVLCLVIATVLLYRDKIQLLLSLIVALTIAPLIQFCLPYIFGGL</sequence>
<name>A0A1D8GLU8_9FIRM</name>
<dbReference type="OrthoDB" id="2339365at2"/>
<proteinExistence type="predicted"/>
<dbReference type="Proteomes" id="UP000095743">
    <property type="component" value="Chromosome"/>
</dbReference>
<feature type="transmembrane region" description="Helical" evidence="1">
    <location>
        <begin position="62"/>
        <end position="82"/>
    </location>
</feature>
<keyword evidence="1" id="KW-0472">Membrane</keyword>
<gene>
    <name evidence="2" type="ORF">Gferi_21590</name>
</gene>
<feature type="transmembrane region" description="Helical" evidence="1">
    <location>
        <begin position="186"/>
        <end position="206"/>
    </location>
</feature>
<accession>A0A1D8GLU8</accession>
<evidence type="ECO:0000313" key="3">
    <source>
        <dbReference type="Proteomes" id="UP000095743"/>
    </source>
</evidence>
<keyword evidence="1" id="KW-0812">Transmembrane</keyword>
<dbReference type="EMBL" id="CP017269">
    <property type="protein sequence ID" value="AOT71898.1"/>
    <property type="molecule type" value="Genomic_DNA"/>
</dbReference>
<protein>
    <submittedName>
        <fullName evidence="2">Uncharacterized protein</fullName>
    </submittedName>
</protein>
<organism evidence="2 3">
    <name type="scientific">Geosporobacter ferrireducens</name>
    <dbReference type="NCBI Taxonomy" id="1424294"/>
    <lineage>
        <taxon>Bacteria</taxon>
        <taxon>Bacillati</taxon>
        <taxon>Bacillota</taxon>
        <taxon>Clostridia</taxon>
        <taxon>Peptostreptococcales</taxon>
        <taxon>Thermotaleaceae</taxon>
        <taxon>Geosporobacter</taxon>
    </lineage>
</organism>
<dbReference type="RefSeq" id="WP_069980202.1">
    <property type="nucleotide sequence ID" value="NZ_CP017269.1"/>
</dbReference>
<keyword evidence="1" id="KW-1133">Transmembrane helix</keyword>
<feature type="transmembrane region" description="Helical" evidence="1">
    <location>
        <begin position="161"/>
        <end position="179"/>
    </location>
</feature>
<reference evidence="2 3" key="1">
    <citation type="submission" date="2016-09" db="EMBL/GenBank/DDBJ databases">
        <title>Genomic analysis reveals versatility of anaerobic energy metabolism of Geosporobacter ferrireducens IRF9 of phylum Firmicutes.</title>
        <authorList>
            <person name="Kim S.-J."/>
        </authorList>
    </citation>
    <scope>NUCLEOTIDE SEQUENCE [LARGE SCALE GENOMIC DNA]</scope>
    <source>
        <strain evidence="2 3">IRF9</strain>
    </source>
</reference>
<feature type="transmembrane region" description="Helical" evidence="1">
    <location>
        <begin position="102"/>
        <end position="122"/>
    </location>
</feature>
<dbReference type="AlphaFoldDB" id="A0A1D8GLU8"/>
<feature type="transmembrane region" description="Helical" evidence="1">
    <location>
        <begin position="236"/>
        <end position="257"/>
    </location>
</feature>